<gene>
    <name evidence="3" type="ORF">KHX13_03925</name>
</gene>
<dbReference type="GO" id="GO:0016831">
    <property type="term" value="F:carboxy-lyase activity"/>
    <property type="evidence" value="ECO:0007669"/>
    <property type="project" value="InterPro"/>
</dbReference>
<comment type="caution">
    <text evidence="3">The sequence shown here is derived from an EMBL/GenBank/DDBJ whole genome shotgun (WGS) entry which is preliminary data.</text>
</comment>
<accession>A0A943I427</accession>
<keyword evidence="1" id="KW-0456">Lyase</keyword>
<dbReference type="PANTHER" id="PTHR21240:SF19">
    <property type="entry name" value="CATALYTIC_ HYDROLASE"/>
    <property type="match status" value="1"/>
</dbReference>
<evidence type="ECO:0000313" key="3">
    <source>
        <dbReference type="EMBL" id="MBS5519472.1"/>
    </source>
</evidence>
<feature type="domain" description="Amidohydrolase-related" evidence="2">
    <location>
        <begin position="99"/>
        <end position="285"/>
    </location>
</feature>
<name>A0A943I427_9FIRM</name>
<dbReference type="Gene3D" id="3.20.20.140">
    <property type="entry name" value="Metal-dependent hydrolases"/>
    <property type="match status" value="1"/>
</dbReference>
<dbReference type="InterPro" id="IPR032465">
    <property type="entry name" value="ACMSD"/>
</dbReference>
<dbReference type="InterPro" id="IPR006680">
    <property type="entry name" value="Amidohydro-rel"/>
</dbReference>
<dbReference type="SUPFAM" id="SSF51556">
    <property type="entry name" value="Metallo-dependent hydrolases"/>
    <property type="match status" value="1"/>
</dbReference>
<protein>
    <submittedName>
        <fullName evidence="3">Amidohydrolase family protein</fullName>
    </submittedName>
</protein>
<reference evidence="3" key="1">
    <citation type="submission" date="2021-02" db="EMBL/GenBank/DDBJ databases">
        <title>Infant gut strain persistence is associated with maternal origin, phylogeny, and functional potential including surface adhesion and iron acquisition.</title>
        <authorList>
            <person name="Lou Y.C."/>
        </authorList>
    </citation>
    <scope>NUCLEOTIDE SEQUENCE</scope>
    <source>
        <strain evidence="3">L3_106_000M1_dasL3_106_000M1_concoct_15</strain>
    </source>
</reference>
<evidence type="ECO:0000256" key="1">
    <source>
        <dbReference type="ARBA" id="ARBA00023239"/>
    </source>
</evidence>
<organism evidence="3 4">
    <name type="scientific">Acidaminococcus intestini</name>
    <dbReference type="NCBI Taxonomy" id="187327"/>
    <lineage>
        <taxon>Bacteria</taxon>
        <taxon>Bacillati</taxon>
        <taxon>Bacillota</taxon>
        <taxon>Negativicutes</taxon>
        <taxon>Acidaminococcales</taxon>
        <taxon>Acidaminococcaceae</taxon>
        <taxon>Acidaminococcus</taxon>
    </lineage>
</organism>
<dbReference type="PANTHER" id="PTHR21240">
    <property type="entry name" value="2-AMINO-3-CARBOXYLMUCONATE-6-SEMIALDEHYDE DECARBOXYLASE"/>
    <property type="match status" value="1"/>
</dbReference>
<sequence length="291" mass="32701">MKIIDAHMHFARFPGFDEVAQHAGHENTAAHYLAACHENGIVMSVVMGNASGGEPQFGGVVPQVPDLAGPFDRLHYNQGKEICYCAGIQSEELTLENCEASAKEMERFLKTPQCVGIKVYTGYNRVYAKDPRHEPFYALAEKFDVPVCFHMGETAGGHGLLKYAHPLTLDEVAASHPRVRFVIAHVGSPWILDAVEVMAKNENVYIDISGLLVGCASGEEYLKKQQAYFAYLRMWLDYAERYDKVMYGTDWPLINVKSYLDVMKAVIPAERHEDVFYNNALRCYKKIEGLL</sequence>
<dbReference type="CDD" id="cd01292">
    <property type="entry name" value="metallo-dependent_hydrolases"/>
    <property type="match status" value="1"/>
</dbReference>
<evidence type="ECO:0000313" key="4">
    <source>
        <dbReference type="Proteomes" id="UP000754226"/>
    </source>
</evidence>
<proteinExistence type="predicted"/>
<dbReference type="AlphaFoldDB" id="A0A943I427"/>
<dbReference type="Pfam" id="PF04909">
    <property type="entry name" value="Amidohydro_2"/>
    <property type="match status" value="1"/>
</dbReference>
<dbReference type="GO" id="GO:0016787">
    <property type="term" value="F:hydrolase activity"/>
    <property type="evidence" value="ECO:0007669"/>
    <property type="project" value="InterPro"/>
</dbReference>
<dbReference type="Proteomes" id="UP000754226">
    <property type="component" value="Unassembled WGS sequence"/>
</dbReference>
<dbReference type="EMBL" id="JAGZCZ010000004">
    <property type="protein sequence ID" value="MBS5519472.1"/>
    <property type="molecule type" value="Genomic_DNA"/>
</dbReference>
<dbReference type="InterPro" id="IPR032466">
    <property type="entry name" value="Metal_Hydrolase"/>
</dbReference>
<evidence type="ECO:0000259" key="2">
    <source>
        <dbReference type="Pfam" id="PF04909"/>
    </source>
</evidence>